<reference evidence="8 9" key="1">
    <citation type="submission" date="2024-07" db="EMBL/GenBank/DDBJ databases">
        <title>Draft sequence of the Neodothiora populina.</title>
        <authorList>
            <person name="Drown D.D."/>
            <person name="Schuette U.S."/>
            <person name="Buechlein A.B."/>
            <person name="Rusch D.R."/>
            <person name="Winton L.W."/>
            <person name="Adams G.A."/>
        </authorList>
    </citation>
    <scope>NUCLEOTIDE SEQUENCE [LARGE SCALE GENOMIC DNA]</scope>
    <source>
        <strain evidence="8 9">CPC 39397</strain>
    </source>
</reference>
<keyword evidence="4 6" id="KW-0472">Membrane</keyword>
<comment type="caution">
    <text evidence="8">The sequence shown here is derived from an EMBL/GenBank/DDBJ whole genome shotgun (WGS) entry which is preliminary data.</text>
</comment>
<feature type="transmembrane region" description="Helical" evidence="6">
    <location>
        <begin position="120"/>
        <end position="144"/>
    </location>
</feature>
<dbReference type="InterPro" id="IPR052337">
    <property type="entry name" value="SAT4-like"/>
</dbReference>
<keyword evidence="9" id="KW-1185">Reference proteome</keyword>
<dbReference type="PANTHER" id="PTHR33048:SF163">
    <property type="entry name" value="INTEGRAL MEMBRANE PROTEIN (AFU_ORTHOLOGUE AFUA_8G05510)"/>
    <property type="match status" value="1"/>
</dbReference>
<feature type="domain" description="Rhodopsin" evidence="7">
    <location>
        <begin position="25"/>
        <end position="266"/>
    </location>
</feature>
<gene>
    <name evidence="8" type="ORF">AAFC00_001632</name>
</gene>
<keyword evidence="2 6" id="KW-0812">Transmembrane</keyword>
<dbReference type="GeneID" id="95975335"/>
<keyword evidence="3 6" id="KW-1133">Transmembrane helix</keyword>
<evidence type="ECO:0000256" key="6">
    <source>
        <dbReference type="SAM" id="Phobius"/>
    </source>
</evidence>
<feature type="transmembrane region" description="Helical" evidence="6">
    <location>
        <begin position="203"/>
        <end position="222"/>
    </location>
</feature>
<accession>A0ABR3PPM2</accession>
<dbReference type="PANTHER" id="PTHR33048">
    <property type="entry name" value="PTH11-LIKE INTEGRAL MEMBRANE PROTEIN (AFU_ORTHOLOGUE AFUA_5G11245)"/>
    <property type="match status" value="1"/>
</dbReference>
<evidence type="ECO:0000256" key="2">
    <source>
        <dbReference type="ARBA" id="ARBA00022692"/>
    </source>
</evidence>
<dbReference type="RefSeq" id="XP_069204358.1">
    <property type="nucleotide sequence ID" value="XM_069347946.1"/>
</dbReference>
<evidence type="ECO:0000256" key="4">
    <source>
        <dbReference type="ARBA" id="ARBA00023136"/>
    </source>
</evidence>
<evidence type="ECO:0000256" key="5">
    <source>
        <dbReference type="ARBA" id="ARBA00038359"/>
    </source>
</evidence>
<evidence type="ECO:0000256" key="3">
    <source>
        <dbReference type="ARBA" id="ARBA00022989"/>
    </source>
</evidence>
<comment type="similarity">
    <text evidence="5">Belongs to the SAT4 family.</text>
</comment>
<feature type="transmembrane region" description="Helical" evidence="6">
    <location>
        <begin position="6"/>
        <end position="28"/>
    </location>
</feature>
<evidence type="ECO:0000256" key="1">
    <source>
        <dbReference type="ARBA" id="ARBA00004141"/>
    </source>
</evidence>
<evidence type="ECO:0000313" key="8">
    <source>
        <dbReference type="EMBL" id="KAL1311509.1"/>
    </source>
</evidence>
<sequence length="360" mass="39946">MESRQSMLLGVSIFLPILPSLIVLWRVFTNVVIKRYYKIADLLIFLAMASSTSGLACCAQSAVYGLGRHIFDPAFAPADRVNALRFIWYAEVLNLLGMFLAKLSIATFLLYLDFTKKYRIVIWSTIALVVICNGAVAMTSILAACDNVALNWDMTLPGKCWPRSVNMICGFVQSCTNMVTDIIYSAVPILYLAAVQLPPRVQWGLRVVFVFGIFATICSIVKLSHLKALMMTKDPTWDSVDLTIWSSAEVCVAIFAACLPPLRSQFDSLCRRFIDNTVRSSRGRSARTESIALQSRTKTGTGIRNHDNDYGSEMSILSPQDGNDGITKTVNVHVVDEEAQAPYAKYTQKFSRHTPIKPGS</sequence>
<evidence type="ECO:0000259" key="7">
    <source>
        <dbReference type="Pfam" id="PF20684"/>
    </source>
</evidence>
<feature type="transmembrane region" description="Helical" evidence="6">
    <location>
        <begin position="164"/>
        <end position="191"/>
    </location>
</feature>
<name>A0ABR3PPM2_9PEZI</name>
<protein>
    <recommendedName>
        <fullName evidence="7">Rhodopsin domain-containing protein</fullName>
    </recommendedName>
</protein>
<organism evidence="8 9">
    <name type="scientific">Neodothiora populina</name>
    <dbReference type="NCBI Taxonomy" id="2781224"/>
    <lineage>
        <taxon>Eukaryota</taxon>
        <taxon>Fungi</taxon>
        <taxon>Dikarya</taxon>
        <taxon>Ascomycota</taxon>
        <taxon>Pezizomycotina</taxon>
        <taxon>Dothideomycetes</taxon>
        <taxon>Dothideomycetidae</taxon>
        <taxon>Dothideales</taxon>
        <taxon>Dothioraceae</taxon>
        <taxon>Neodothiora</taxon>
    </lineage>
</organism>
<proteinExistence type="inferred from homology"/>
<feature type="transmembrane region" description="Helical" evidence="6">
    <location>
        <begin position="40"/>
        <end position="66"/>
    </location>
</feature>
<dbReference type="InterPro" id="IPR049326">
    <property type="entry name" value="Rhodopsin_dom_fungi"/>
</dbReference>
<dbReference type="Proteomes" id="UP001562354">
    <property type="component" value="Unassembled WGS sequence"/>
</dbReference>
<evidence type="ECO:0000313" key="9">
    <source>
        <dbReference type="Proteomes" id="UP001562354"/>
    </source>
</evidence>
<feature type="transmembrane region" description="Helical" evidence="6">
    <location>
        <begin position="86"/>
        <end position="111"/>
    </location>
</feature>
<dbReference type="EMBL" id="JBFMKM010000001">
    <property type="protein sequence ID" value="KAL1311509.1"/>
    <property type="molecule type" value="Genomic_DNA"/>
</dbReference>
<comment type="subcellular location">
    <subcellularLocation>
        <location evidence="1">Membrane</location>
        <topology evidence="1">Multi-pass membrane protein</topology>
    </subcellularLocation>
</comment>
<dbReference type="Pfam" id="PF20684">
    <property type="entry name" value="Fung_rhodopsin"/>
    <property type="match status" value="1"/>
</dbReference>